<dbReference type="InterPro" id="IPR029787">
    <property type="entry name" value="Nucleotide_cyclase"/>
</dbReference>
<sequence length="572" mass="61804">MADGIEPDTTQAAPEADPRTILTRIGKAVYDWDIVSDSLVFGPNTADIVEFAEFAKAQTGQAYAEFLSPESGGSRFAAIIGSTERDSGRGVAFHVIYGLKSKALGRGQMPTVWIEDVGRWFAGADGRPAHAHGLVRVMADRDEIEGKALMQSRWDTLTGAVSRGHFVVRLSEILADHGQEGRVRAILLVAVDELARLNEVYGYDLGDEFIAAVAARLRLNLRGRELFARYSGNIFAVLLEACNAEQMKIAAGRIEAAFDSAPVETTKGPIKAAIRIGGLEIAQDESSGAAVLRAAERALEATQAATDSRPAPVFRLPEAAPRSLGMSQQIIDALNQSRLLLALQPVVDARTGGVRFYEVLARLDSEEGTLIPPGAIIPTAEEAGLIHLIDQRMLDLTFAELESVPALRLAVNVSGQTLHGKDWAERLLALSARHKSAAQRLIVEITETCAVHDLDATRKIIGLIKGCGAQVAMDDFGSGHTSFRNLRQLPLDFLKIDGAFVQNLATSEDDRFFVRTLIDLACHLKIPTVAEWVEDAQSAALLAEWGIDYLQGFFLGAPQVALHPFSKLTAAN</sequence>
<reference evidence="3 4" key="1">
    <citation type="submission" date="2018-08" db="EMBL/GenBank/DDBJ databases">
        <title>Genomic Encyclopedia of Type Strains, Phase IV (KMG-IV): sequencing the most valuable type-strain genomes for metagenomic binning, comparative biology and taxonomic classification.</title>
        <authorList>
            <person name="Goeker M."/>
        </authorList>
    </citation>
    <scope>NUCLEOTIDE SEQUENCE [LARGE SCALE GENOMIC DNA]</scope>
    <source>
        <strain evidence="3 4">BW863</strain>
    </source>
</reference>
<dbReference type="OrthoDB" id="23692at2"/>
<proteinExistence type="predicted"/>
<evidence type="ECO:0000259" key="2">
    <source>
        <dbReference type="PROSITE" id="PS50887"/>
    </source>
</evidence>
<dbReference type="InterPro" id="IPR001633">
    <property type="entry name" value="EAL_dom"/>
</dbReference>
<dbReference type="SUPFAM" id="SSF55073">
    <property type="entry name" value="Nucleotide cyclase"/>
    <property type="match status" value="1"/>
</dbReference>
<dbReference type="GO" id="GO:0071111">
    <property type="term" value="F:cyclic-guanylate-specific phosphodiesterase activity"/>
    <property type="evidence" value="ECO:0007669"/>
    <property type="project" value="InterPro"/>
</dbReference>
<dbReference type="InterPro" id="IPR000160">
    <property type="entry name" value="GGDEF_dom"/>
</dbReference>
<accession>A0A3D9YXZ7</accession>
<dbReference type="SUPFAM" id="SSF141868">
    <property type="entry name" value="EAL domain-like"/>
    <property type="match status" value="1"/>
</dbReference>
<gene>
    <name evidence="3" type="ORF">DES32_2517</name>
</gene>
<dbReference type="NCBIfam" id="TIGR00254">
    <property type="entry name" value="GGDEF"/>
    <property type="match status" value="1"/>
</dbReference>
<comment type="caution">
    <text evidence="3">The sequence shown here is derived from an EMBL/GenBank/DDBJ whole genome shotgun (WGS) entry which is preliminary data.</text>
</comment>
<dbReference type="Pfam" id="PF00563">
    <property type="entry name" value="EAL"/>
    <property type="match status" value="1"/>
</dbReference>
<dbReference type="CDD" id="cd01948">
    <property type="entry name" value="EAL"/>
    <property type="match status" value="1"/>
</dbReference>
<dbReference type="Gene3D" id="3.30.70.270">
    <property type="match status" value="1"/>
</dbReference>
<dbReference type="PANTHER" id="PTHR33121">
    <property type="entry name" value="CYCLIC DI-GMP PHOSPHODIESTERASE PDEF"/>
    <property type="match status" value="1"/>
</dbReference>
<dbReference type="PROSITE" id="PS50883">
    <property type="entry name" value="EAL"/>
    <property type="match status" value="1"/>
</dbReference>
<name>A0A3D9YXZ7_9HYPH</name>
<dbReference type="CDD" id="cd01949">
    <property type="entry name" value="GGDEF"/>
    <property type="match status" value="1"/>
</dbReference>
<feature type="domain" description="GGDEF" evidence="2">
    <location>
        <begin position="182"/>
        <end position="316"/>
    </location>
</feature>
<protein>
    <submittedName>
        <fullName evidence="3">Diguanylate cyclase/phosphodiesterase</fullName>
    </submittedName>
</protein>
<dbReference type="PANTHER" id="PTHR33121:SF79">
    <property type="entry name" value="CYCLIC DI-GMP PHOSPHODIESTERASE PDED-RELATED"/>
    <property type="match status" value="1"/>
</dbReference>
<dbReference type="Pfam" id="PF00990">
    <property type="entry name" value="GGDEF"/>
    <property type="match status" value="1"/>
</dbReference>
<evidence type="ECO:0000313" key="4">
    <source>
        <dbReference type="Proteomes" id="UP000256900"/>
    </source>
</evidence>
<evidence type="ECO:0000259" key="1">
    <source>
        <dbReference type="PROSITE" id="PS50883"/>
    </source>
</evidence>
<dbReference type="RefSeq" id="WP_115836994.1">
    <property type="nucleotide sequence ID" value="NZ_CP025086.1"/>
</dbReference>
<dbReference type="SMART" id="SM00267">
    <property type="entry name" value="GGDEF"/>
    <property type="match status" value="1"/>
</dbReference>
<dbReference type="Gene3D" id="3.20.20.450">
    <property type="entry name" value="EAL domain"/>
    <property type="match status" value="1"/>
</dbReference>
<keyword evidence="4" id="KW-1185">Reference proteome</keyword>
<dbReference type="InterPro" id="IPR035919">
    <property type="entry name" value="EAL_sf"/>
</dbReference>
<dbReference type="InterPro" id="IPR043128">
    <property type="entry name" value="Rev_trsase/Diguanyl_cyclase"/>
</dbReference>
<dbReference type="InterPro" id="IPR050706">
    <property type="entry name" value="Cyclic-di-GMP_PDE-like"/>
</dbReference>
<organism evidence="3 4">
    <name type="scientific">Methylovirgula ligni</name>
    <dbReference type="NCBI Taxonomy" id="569860"/>
    <lineage>
        <taxon>Bacteria</taxon>
        <taxon>Pseudomonadati</taxon>
        <taxon>Pseudomonadota</taxon>
        <taxon>Alphaproteobacteria</taxon>
        <taxon>Hyphomicrobiales</taxon>
        <taxon>Beijerinckiaceae</taxon>
        <taxon>Methylovirgula</taxon>
    </lineage>
</organism>
<evidence type="ECO:0000313" key="3">
    <source>
        <dbReference type="EMBL" id="REF86463.1"/>
    </source>
</evidence>
<dbReference type="AlphaFoldDB" id="A0A3D9YXZ7"/>
<dbReference type="PROSITE" id="PS50887">
    <property type="entry name" value="GGDEF"/>
    <property type="match status" value="1"/>
</dbReference>
<dbReference type="SMART" id="SM00052">
    <property type="entry name" value="EAL"/>
    <property type="match status" value="1"/>
</dbReference>
<dbReference type="EMBL" id="QUMO01000003">
    <property type="protein sequence ID" value="REF86463.1"/>
    <property type="molecule type" value="Genomic_DNA"/>
</dbReference>
<feature type="domain" description="EAL" evidence="1">
    <location>
        <begin position="323"/>
        <end position="572"/>
    </location>
</feature>
<dbReference type="Proteomes" id="UP000256900">
    <property type="component" value="Unassembled WGS sequence"/>
</dbReference>